<dbReference type="KEGG" id="jag:GJA_4268"/>
<sequence>MREENNINSFKDIFFDIFGNIFCFCIFLFISSCSEKKYLLLSMDIIIVPH</sequence>
<name>W0VAG8_9BURK</name>
<keyword evidence="1" id="KW-0472">Membrane</keyword>
<gene>
    <name evidence="2" type="ORF">GJA_4268</name>
</gene>
<dbReference type="Proteomes" id="UP000027604">
    <property type="component" value="Chromosome I"/>
</dbReference>
<evidence type="ECO:0000313" key="3">
    <source>
        <dbReference type="Proteomes" id="UP000027604"/>
    </source>
</evidence>
<keyword evidence="1" id="KW-1133">Transmembrane helix</keyword>
<evidence type="ECO:0000256" key="1">
    <source>
        <dbReference type="SAM" id="Phobius"/>
    </source>
</evidence>
<dbReference type="HOGENOM" id="CLU_3118711_0_0_4"/>
<keyword evidence="3" id="KW-1185">Reference proteome</keyword>
<dbReference type="AlphaFoldDB" id="W0VAG8"/>
<evidence type="ECO:0000313" key="2">
    <source>
        <dbReference type="EMBL" id="CDG84876.1"/>
    </source>
</evidence>
<organism evidence="2 3">
    <name type="scientific">Janthinobacterium agaricidamnosum NBRC 102515 = DSM 9628</name>
    <dbReference type="NCBI Taxonomy" id="1349767"/>
    <lineage>
        <taxon>Bacteria</taxon>
        <taxon>Pseudomonadati</taxon>
        <taxon>Pseudomonadota</taxon>
        <taxon>Betaproteobacteria</taxon>
        <taxon>Burkholderiales</taxon>
        <taxon>Oxalobacteraceae</taxon>
        <taxon>Janthinobacterium</taxon>
    </lineage>
</organism>
<dbReference type="PROSITE" id="PS51257">
    <property type="entry name" value="PROKAR_LIPOPROTEIN"/>
    <property type="match status" value="1"/>
</dbReference>
<proteinExistence type="predicted"/>
<evidence type="ECO:0008006" key="4">
    <source>
        <dbReference type="Google" id="ProtNLM"/>
    </source>
</evidence>
<protein>
    <recommendedName>
        <fullName evidence="4">Lipoprotein</fullName>
    </recommendedName>
</protein>
<keyword evidence="1" id="KW-0812">Transmembrane</keyword>
<accession>W0VAG8</accession>
<feature type="transmembrane region" description="Helical" evidence="1">
    <location>
        <begin position="13"/>
        <end position="33"/>
    </location>
</feature>
<dbReference type="EMBL" id="HG322949">
    <property type="protein sequence ID" value="CDG84876.1"/>
    <property type="molecule type" value="Genomic_DNA"/>
</dbReference>
<reference evidence="2 3" key="1">
    <citation type="journal article" date="2015" name="Genome Announc.">
        <title>Genome Sequence of Mushroom Soft-Rot Pathogen Janthinobacterium agaricidamnosum.</title>
        <authorList>
            <person name="Graupner K."/>
            <person name="Lackner G."/>
            <person name="Hertweck C."/>
        </authorList>
    </citation>
    <scope>NUCLEOTIDE SEQUENCE [LARGE SCALE GENOMIC DNA]</scope>
    <source>
        <strain evidence="3">NBRC 102515 / DSM 9628</strain>
    </source>
</reference>